<dbReference type="PANTHER" id="PTHR11434">
    <property type="entry name" value="NADH-UBIQUINONE OXIDOREDUCTASE SUBUNIT ND4L"/>
    <property type="match status" value="1"/>
</dbReference>
<evidence type="ECO:0000256" key="6">
    <source>
        <dbReference type="ARBA" id="ARBA00022989"/>
    </source>
</evidence>
<keyword evidence="8" id="KW-1003">Cell membrane</keyword>
<accession>A0A1Y2T4D4</accession>
<comment type="subcellular location">
    <subcellularLocation>
        <location evidence="8">Cell membrane</location>
        <topology evidence="8">Multi-pass membrane protein</topology>
    </subcellularLocation>
    <subcellularLocation>
        <location evidence="1">Membrane</location>
        <topology evidence="1">Multi-pass membrane protein</topology>
    </subcellularLocation>
</comment>
<sequence length="107" mass="11656">MELPIYYPLGLGALLFGLGLWGALTQKNAVRILMFIEIMLNGVNLNLITFSRYYWQTSPEAAARAPILTLFVMTVAAAEASVGLAIILSMVRNRGVVEVDKATLLKG</sequence>
<evidence type="ECO:0000313" key="9">
    <source>
        <dbReference type="EMBL" id="OTA41320.1"/>
    </source>
</evidence>
<keyword evidence="4 8" id="KW-0812">Transmembrane</keyword>
<dbReference type="AlphaFoldDB" id="A0A1Y2T4D4"/>
<feature type="transmembrane region" description="Helical" evidence="8">
    <location>
        <begin position="6"/>
        <end position="25"/>
    </location>
</feature>
<evidence type="ECO:0000256" key="7">
    <source>
        <dbReference type="ARBA" id="ARBA00023136"/>
    </source>
</evidence>
<evidence type="ECO:0000256" key="5">
    <source>
        <dbReference type="ARBA" id="ARBA00022719"/>
    </source>
</evidence>
<comment type="caution">
    <text evidence="9">The sequence shown here is derived from an EMBL/GenBank/DDBJ whole genome shotgun (WGS) entry which is preliminary data.</text>
</comment>
<name>A0A1Y2T4D4_SYMTR</name>
<feature type="transmembrane region" description="Helical" evidence="8">
    <location>
        <begin position="32"/>
        <end position="55"/>
    </location>
</feature>
<keyword evidence="8" id="KW-1278">Translocase</keyword>
<reference evidence="10" key="1">
    <citation type="submission" date="2016-04" db="EMBL/GenBank/DDBJ databases">
        <authorList>
            <person name="Antunes L.P."/>
            <person name="Martins L.F."/>
            <person name="Pereira R.V."/>
            <person name="Thomas A.M."/>
            <person name="Barbosa D."/>
            <person name="Nascimento L."/>
            <person name="Silva G.M."/>
            <person name="Condomitti G.W."/>
            <person name="Digiampietri L.A."/>
            <person name="Lombardi K.C."/>
            <person name="Ramos P.L."/>
            <person name="Quaggio R.B."/>
            <person name="Oliveira J.C."/>
            <person name="Pascon R.C."/>
            <person name="Cruz J.B."/>
            <person name="Silva A.M."/>
            <person name="Setubal J.C."/>
        </authorList>
    </citation>
    <scope>NUCLEOTIDE SEQUENCE [LARGE SCALE GENOMIC DNA]</scope>
</reference>
<dbReference type="EMBL" id="LWLV01000565">
    <property type="protein sequence ID" value="OTA41320.1"/>
    <property type="molecule type" value="Genomic_DNA"/>
</dbReference>
<dbReference type="Gene3D" id="1.10.287.3510">
    <property type="match status" value="1"/>
</dbReference>
<keyword evidence="7 8" id="KW-0472">Membrane</keyword>
<comment type="catalytic activity">
    <reaction evidence="8">
        <text>a quinone + NADH + 5 H(+)(in) = a quinol + NAD(+) + 4 H(+)(out)</text>
        <dbReference type="Rhea" id="RHEA:57888"/>
        <dbReference type="ChEBI" id="CHEBI:15378"/>
        <dbReference type="ChEBI" id="CHEBI:24646"/>
        <dbReference type="ChEBI" id="CHEBI:57540"/>
        <dbReference type="ChEBI" id="CHEBI:57945"/>
        <dbReference type="ChEBI" id="CHEBI:132124"/>
    </reaction>
</comment>
<dbReference type="GO" id="GO:0042773">
    <property type="term" value="P:ATP synthesis coupled electron transport"/>
    <property type="evidence" value="ECO:0007669"/>
    <property type="project" value="InterPro"/>
</dbReference>
<proteinExistence type="inferred from homology"/>
<gene>
    <name evidence="8" type="primary">nuoK</name>
    <name evidence="9" type="ORF">A6D92_07735</name>
</gene>
<evidence type="ECO:0000313" key="10">
    <source>
        <dbReference type="Proteomes" id="UP000194267"/>
    </source>
</evidence>
<comment type="function">
    <text evidence="8">NDH-1 shuttles electrons from NADH, via FMN and iron-sulfur (Fe-S) centers, to quinones in the respiratory chain. The immediate electron acceptor for the enzyme in this species is believed to be a menaquinone. Couples the redox reaction to proton translocation (for every two electrons transferred, four hydrogen ions are translocated across the cytoplasmic membrane), and thus conserves the redox energy in a proton gradient.</text>
</comment>
<dbReference type="InterPro" id="IPR039428">
    <property type="entry name" value="NUOK/Mnh_C1-like"/>
</dbReference>
<dbReference type="GO" id="GO:0005886">
    <property type="term" value="C:plasma membrane"/>
    <property type="evidence" value="ECO:0007669"/>
    <property type="project" value="UniProtKB-SubCell"/>
</dbReference>
<evidence type="ECO:0000256" key="1">
    <source>
        <dbReference type="ARBA" id="ARBA00004141"/>
    </source>
</evidence>
<keyword evidence="6 8" id="KW-1133">Transmembrane helix</keyword>
<dbReference type="NCBIfam" id="NF004320">
    <property type="entry name" value="PRK05715.1-2"/>
    <property type="match status" value="1"/>
</dbReference>
<protein>
    <recommendedName>
        <fullName evidence="8">NADH-quinone oxidoreductase subunit K</fullName>
        <ecNumber evidence="8">7.1.1.-</ecNumber>
    </recommendedName>
    <alternativeName>
        <fullName evidence="8">NADH dehydrogenase I subunit K</fullName>
    </alternativeName>
    <alternativeName>
        <fullName evidence="8">NDH-1 subunit K</fullName>
    </alternativeName>
</protein>
<dbReference type="PANTHER" id="PTHR11434:SF16">
    <property type="entry name" value="NADH-UBIQUINONE OXIDOREDUCTASE CHAIN 4L"/>
    <property type="match status" value="1"/>
</dbReference>
<dbReference type="Proteomes" id="UP000194267">
    <property type="component" value="Unassembled WGS sequence"/>
</dbReference>
<dbReference type="HAMAP" id="MF_01456">
    <property type="entry name" value="NDH1_NuoK"/>
    <property type="match status" value="1"/>
</dbReference>
<dbReference type="GO" id="GO:0030964">
    <property type="term" value="C:NADH dehydrogenase complex"/>
    <property type="evidence" value="ECO:0007669"/>
    <property type="project" value="TreeGrafter"/>
</dbReference>
<keyword evidence="3 8" id="KW-0813">Transport</keyword>
<comment type="similarity">
    <text evidence="2 8">Belongs to the complex I subunit 4L family.</text>
</comment>
<keyword evidence="8" id="KW-0520">NAD</keyword>
<evidence type="ECO:0000256" key="8">
    <source>
        <dbReference type="HAMAP-Rule" id="MF_01456"/>
    </source>
</evidence>
<organism evidence="9 10">
    <name type="scientific">Symbiobacterium thermophilum</name>
    <dbReference type="NCBI Taxonomy" id="2734"/>
    <lineage>
        <taxon>Bacteria</taxon>
        <taxon>Bacillati</taxon>
        <taxon>Bacillota</taxon>
        <taxon>Clostridia</taxon>
        <taxon>Eubacteriales</taxon>
        <taxon>Symbiobacteriaceae</taxon>
        <taxon>Symbiobacterium</taxon>
    </lineage>
</organism>
<dbReference type="GO" id="GO:0050136">
    <property type="term" value="F:NADH dehydrogenase (quinone) (non-electrogenic) activity"/>
    <property type="evidence" value="ECO:0007669"/>
    <property type="project" value="UniProtKB-UniRule"/>
</dbReference>
<evidence type="ECO:0000256" key="3">
    <source>
        <dbReference type="ARBA" id="ARBA00022448"/>
    </source>
</evidence>
<dbReference type="FunFam" id="1.10.287.3510:FF:000001">
    <property type="entry name" value="NADH-quinone oxidoreductase subunit K"/>
    <property type="match status" value="1"/>
</dbReference>
<evidence type="ECO:0000256" key="2">
    <source>
        <dbReference type="ARBA" id="ARBA00010519"/>
    </source>
</evidence>
<keyword evidence="5 8" id="KW-0874">Quinone</keyword>
<comment type="subunit">
    <text evidence="8">NDH-1 is composed of 14 different subunits. Subunits NuoA, H, J, K, L, M, N constitute the membrane sector of the complex.</text>
</comment>
<dbReference type="Pfam" id="PF00420">
    <property type="entry name" value="Oxidored_q2"/>
    <property type="match status" value="1"/>
</dbReference>
<feature type="transmembrane region" description="Helical" evidence="8">
    <location>
        <begin position="67"/>
        <end position="91"/>
    </location>
</feature>
<evidence type="ECO:0000256" key="4">
    <source>
        <dbReference type="ARBA" id="ARBA00022692"/>
    </source>
</evidence>
<dbReference type="GO" id="GO:0048038">
    <property type="term" value="F:quinone binding"/>
    <property type="evidence" value="ECO:0007669"/>
    <property type="project" value="UniProtKB-KW"/>
</dbReference>
<dbReference type="EC" id="7.1.1.-" evidence="8"/>
<dbReference type="InterPro" id="IPR001133">
    <property type="entry name" value="NADH_UbQ_OxRdtase_chain4L/K"/>
</dbReference>